<evidence type="ECO:0000256" key="1">
    <source>
        <dbReference type="SAM" id="Phobius"/>
    </source>
</evidence>
<feature type="transmembrane region" description="Helical" evidence="1">
    <location>
        <begin position="43"/>
        <end position="62"/>
    </location>
</feature>
<dbReference type="Proteomes" id="UP000269945">
    <property type="component" value="Unassembled WGS sequence"/>
</dbReference>
<feature type="non-terminal residue" evidence="2">
    <location>
        <position position="69"/>
    </location>
</feature>
<organism evidence="2 3">
    <name type="scientific">Gulo gulo</name>
    <name type="common">Wolverine</name>
    <name type="synonym">Gluton</name>
    <dbReference type="NCBI Taxonomy" id="48420"/>
    <lineage>
        <taxon>Eukaryota</taxon>
        <taxon>Metazoa</taxon>
        <taxon>Chordata</taxon>
        <taxon>Craniata</taxon>
        <taxon>Vertebrata</taxon>
        <taxon>Euteleostomi</taxon>
        <taxon>Mammalia</taxon>
        <taxon>Eutheria</taxon>
        <taxon>Laurasiatheria</taxon>
        <taxon>Carnivora</taxon>
        <taxon>Caniformia</taxon>
        <taxon>Musteloidea</taxon>
        <taxon>Mustelidae</taxon>
        <taxon>Guloninae</taxon>
        <taxon>Gulo</taxon>
    </lineage>
</organism>
<dbReference type="EMBL" id="CYRY02001938">
    <property type="protein sequence ID" value="VCW66606.1"/>
    <property type="molecule type" value="Genomic_DNA"/>
</dbReference>
<protein>
    <submittedName>
        <fullName evidence="2">Uncharacterized protein</fullName>
    </submittedName>
</protein>
<keyword evidence="1" id="KW-1133">Transmembrane helix</keyword>
<keyword evidence="3" id="KW-1185">Reference proteome</keyword>
<dbReference type="AlphaFoldDB" id="A0A9X9LEZ5"/>
<keyword evidence="1" id="KW-0472">Membrane</keyword>
<comment type="caution">
    <text evidence="2">The sequence shown here is derived from an EMBL/GenBank/DDBJ whole genome shotgun (WGS) entry which is preliminary data.</text>
</comment>
<gene>
    <name evidence="2" type="ORF">BN2614_LOCUS1</name>
</gene>
<keyword evidence="1" id="KW-0812">Transmembrane</keyword>
<proteinExistence type="predicted"/>
<name>A0A9X9LEZ5_GULGU</name>
<evidence type="ECO:0000313" key="2">
    <source>
        <dbReference type="EMBL" id="VCW66606.1"/>
    </source>
</evidence>
<sequence>MLINILKHPGEEFLVGILLPPSLLGRAPSRGCHGLFRRTADRVSLCLSLLSCSGFPFMVFPFCMTCPSP</sequence>
<accession>A0A9X9LEZ5</accession>
<reference evidence="2 3" key="1">
    <citation type="submission" date="2018-10" db="EMBL/GenBank/DDBJ databases">
        <authorList>
            <person name="Ekblom R."/>
            <person name="Jareborg N."/>
        </authorList>
    </citation>
    <scope>NUCLEOTIDE SEQUENCE [LARGE SCALE GENOMIC DNA]</scope>
    <source>
        <tissue evidence="2">Muscle</tissue>
    </source>
</reference>
<evidence type="ECO:0000313" key="3">
    <source>
        <dbReference type="Proteomes" id="UP000269945"/>
    </source>
</evidence>